<evidence type="ECO:0000313" key="2">
    <source>
        <dbReference type="EMBL" id="SFD72377.1"/>
    </source>
</evidence>
<dbReference type="RefSeq" id="WP_268247950.1">
    <property type="nucleotide sequence ID" value="NZ_BNAC01000006.1"/>
</dbReference>
<dbReference type="Proteomes" id="UP000199022">
    <property type="component" value="Unassembled WGS sequence"/>
</dbReference>
<keyword evidence="1" id="KW-0472">Membrane</keyword>
<evidence type="ECO:0000256" key="1">
    <source>
        <dbReference type="SAM" id="Phobius"/>
    </source>
</evidence>
<dbReference type="EMBL" id="FOMD01000006">
    <property type="protein sequence ID" value="SFD72377.1"/>
    <property type="molecule type" value="Genomic_DNA"/>
</dbReference>
<protein>
    <submittedName>
        <fullName evidence="2">Uncharacterized protein</fullName>
    </submittedName>
</protein>
<accession>A0A1I1UNP1</accession>
<reference evidence="3" key="1">
    <citation type="submission" date="2016-10" db="EMBL/GenBank/DDBJ databases">
        <authorList>
            <person name="Varghese N."/>
            <person name="Submissions S."/>
        </authorList>
    </citation>
    <scope>NUCLEOTIDE SEQUENCE [LARGE SCALE GENOMIC DNA]</scope>
    <source>
        <strain evidence="3">DSM 45962</strain>
    </source>
</reference>
<feature type="transmembrane region" description="Helical" evidence="1">
    <location>
        <begin position="20"/>
        <end position="40"/>
    </location>
</feature>
<organism evidence="2 3">
    <name type="scientific">Klenkia taihuensis</name>
    <dbReference type="NCBI Taxonomy" id="1225127"/>
    <lineage>
        <taxon>Bacteria</taxon>
        <taxon>Bacillati</taxon>
        <taxon>Actinomycetota</taxon>
        <taxon>Actinomycetes</taxon>
        <taxon>Geodermatophilales</taxon>
        <taxon>Geodermatophilaceae</taxon>
        <taxon>Klenkia</taxon>
    </lineage>
</organism>
<keyword evidence="1" id="KW-0812">Transmembrane</keyword>
<evidence type="ECO:0000313" key="3">
    <source>
        <dbReference type="Proteomes" id="UP000199022"/>
    </source>
</evidence>
<keyword evidence="3" id="KW-1185">Reference proteome</keyword>
<name>A0A1I1UNP1_9ACTN</name>
<sequence>MGPVRSRSRRREKATTVTDVVYVLLTLAVFGLLALAVRGVERL</sequence>
<keyword evidence="1" id="KW-1133">Transmembrane helix</keyword>
<proteinExistence type="predicted"/>
<dbReference type="AlphaFoldDB" id="A0A1I1UNP1"/>
<gene>
    <name evidence="2" type="ORF">SAMN05661030_4076</name>
</gene>
<dbReference type="STRING" id="1225127.SAMN05661030_4076"/>